<dbReference type="SMART" id="SM00129">
    <property type="entry name" value="KISc"/>
    <property type="match status" value="1"/>
</dbReference>
<dbReference type="Proteomes" id="UP000186817">
    <property type="component" value="Unassembled WGS sequence"/>
</dbReference>
<dbReference type="PROSITE" id="PS50067">
    <property type="entry name" value="KINESIN_MOTOR_2"/>
    <property type="match status" value="1"/>
</dbReference>
<dbReference type="SMART" id="SM00054">
    <property type="entry name" value="EFh"/>
    <property type="match status" value="2"/>
</dbReference>
<comment type="similarity">
    <text evidence="2">Belongs to the TRAFAC class myosin-kinesin ATPase superfamily. Kinesin family.</text>
</comment>
<evidence type="ECO:0000256" key="1">
    <source>
        <dbReference type="ARBA" id="ARBA00022837"/>
    </source>
</evidence>
<dbReference type="EMBL" id="LSRX01000308">
    <property type="protein sequence ID" value="OLQ00992.1"/>
    <property type="molecule type" value="Genomic_DNA"/>
</dbReference>
<feature type="domain" description="EF-hand" evidence="5">
    <location>
        <begin position="202"/>
        <end position="237"/>
    </location>
</feature>
<comment type="caution">
    <text evidence="6">The sequence shown here is derived from an EMBL/GenBank/DDBJ whole genome shotgun (WGS) entry which is preliminary data.</text>
</comment>
<evidence type="ECO:0000256" key="2">
    <source>
        <dbReference type="PROSITE-ProRule" id="PRU00283"/>
    </source>
</evidence>
<gene>
    <name evidence="6" type="primary">KRP95</name>
    <name evidence="6" type="ORF">AK812_SmicGene16293</name>
</gene>
<feature type="region of interest" description="Disordered" evidence="3">
    <location>
        <begin position="483"/>
        <end position="552"/>
    </location>
</feature>
<evidence type="ECO:0000313" key="6">
    <source>
        <dbReference type="EMBL" id="OLQ00992.1"/>
    </source>
</evidence>
<dbReference type="InterPro" id="IPR027640">
    <property type="entry name" value="Kinesin-like_fam"/>
</dbReference>
<dbReference type="InterPro" id="IPR002048">
    <property type="entry name" value="EF_hand_dom"/>
</dbReference>
<dbReference type="InterPro" id="IPR018247">
    <property type="entry name" value="EF_Hand_1_Ca_BS"/>
</dbReference>
<proteinExistence type="inferred from homology"/>
<feature type="domain" description="EF-hand" evidence="5">
    <location>
        <begin position="165"/>
        <end position="200"/>
    </location>
</feature>
<dbReference type="GO" id="GO:0016887">
    <property type="term" value="F:ATP hydrolysis activity"/>
    <property type="evidence" value="ECO:0007669"/>
    <property type="project" value="TreeGrafter"/>
</dbReference>
<sequence>MACWLLVAALSFGLSLIGFLHCCFLELPSLRQLPERATEGPLLQPALGCLEERTPVHWLAFFGDSLARAVSQNEPNFKGMDPLALEVVQGLLNKDPIARLTAQECRGLAWFALPENQLRLPDVSARHAKIDALGSVNCFHQIATFAVATGLSMKDMRSVFKVFQSVDKDPQRLMAILDMDQNGRISYTEFLAAVLASSAEPLPETQVKEAFDVFDVDGDGQISLTELRLMLSGDGPLVEVLPNGQTVDEVMAEIGGSKQSITFHDFLNYLSRASAQKRKNSEEEVGKMPSMPGKQLVQTMCDELEGEETSASELLAPSMEKVVEEPWEDVERQSTTDVVEGKITPESNEEAEEKALWRAFGTQSKELWSQHRPGHNSGAIPPPRTLSPGASLPALHEFLLEACGGERNPEEQRVALAGLLNFPDFPITVERSDLLAANISVLNRHFFAGMVLSRMLAENPAESADEDLKQALLEAVEAGAMETNWRPTRRSEPAEPVVDECHNASSPLRSWAPESPSPKANASPVPNSEASRPRRDRPPPVPKRPWGARAPPSKSEVFFDLVSLLNGSADTIHPGHSANYTENCVSLERRPPTNREKCGGFDFILPAAVVGPGRIQAAALLLPAAPGDLRLSYRLEEEEEEEQQQQQQPDVLVLSFGIWDMQYPPGSSPDLGVVNFEQHSRTFIATLSHSFRNASPQMLWLTVTAVASERLPAWKRPLLSAELSRRYNDIADFTPPGVGNAFVVGVRIGWRLATDSYTLNPSNMAGAGMDRCRKFDFMDEATAAAAAAAAPPTVKGGLVVDIGPMKTGPSPLDAAARLEAARSSLATILADPGPSSKSSEGGELGVRVFAEALPEEVAQVGEMRIDEDGVLVLSSALPSPDGTRLRLLQEKQRFGEALGTLEVKASSRKFCCEVRPSGSNDCRKHWEPSDSSGALQVSMVEVLDVCRDLLASSSDATVPLQEGCGSLTACLPSYPVSTLQEFEALLSTATAARRTGATDQSPSSSRTHLLCILRTDRFEVMLADLAGSERAADRRSHTSTQLGEAKAINWSLACLHECVRHVAEGSSHIPLRRTPLTRLLESVLTKSSGDQEIVWLAHVHPSSRSIAHSLHTLSLAGDLVKAGLMQHRRTRPWQEVPPKVWTKEQLTAWIAASFPSMPADTFAWADGAAFAREWERDLVKRAELAGASKEDASAAYEAFHARSAAASRGKAEFAGSEPLLRKAGIEVIDTFTSGLQHPEDSPDGVHFPGRVSRHHTQLLINAVWNLIFYNNFRGWWVIYHELDTKEIRSLEEPDKRRRKAVAAGKWDQFRCSGPPKRGPLEFGPPLPTAQERSTVPDQKEHATLNTLGKHYVPSIVWSCLDLWLRG</sequence>
<dbReference type="GO" id="GO:0005509">
    <property type="term" value="F:calcium ion binding"/>
    <property type="evidence" value="ECO:0007669"/>
    <property type="project" value="InterPro"/>
</dbReference>
<keyword evidence="1" id="KW-0106">Calcium</keyword>
<dbReference type="GO" id="GO:0003777">
    <property type="term" value="F:microtubule motor activity"/>
    <property type="evidence" value="ECO:0007669"/>
    <property type="project" value="InterPro"/>
</dbReference>
<dbReference type="Pfam" id="PF00036">
    <property type="entry name" value="EF-hand_1"/>
    <property type="match status" value="1"/>
</dbReference>
<dbReference type="Pfam" id="PF00225">
    <property type="entry name" value="Kinesin"/>
    <property type="match status" value="1"/>
</dbReference>
<evidence type="ECO:0000259" key="5">
    <source>
        <dbReference type="PROSITE" id="PS50222"/>
    </source>
</evidence>
<dbReference type="GO" id="GO:0005524">
    <property type="term" value="F:ATP binding"/>
    <property type="evidence" value="ECO:0007669"/>
    <property type="project" value="InterPro"/>
</dbReference>
<dbReference type="Gene3D" id="1.10.238.10">
    <property type="entry name" value="EF-hand"/>
    <property type="match status" value="1"/>
</dbReference>
<dbReference type="CDD" id="cd00051">
    <property type="entry name" value="EFh"/>
    <property type="match status" value="2"/>
</dbReference>
<evidence type="ECO:0000313" key="7">
    <source>
        <dbReference type="Proteomes" id="UP000186817"/>
    </source>
</evidence>
<dbReference type="GO" id="GO:0008017">
    <property type="term" value="F:microtubule binding"/>
    <property type="evidence" value="ECO:0007669"/>
    <property type="project" value="InterPro"/>
</dbReference>
<reference evidence="6 7" key="1">
    <citation type="submission" date="2016-02" db="EMBL/GenBank/DDBJ databases">
        <title>Genome analysis of coral dinoflagellate symbionts highlights evolutionary adaptations to a symbiotic lifestyle.</title>
        <authorList>
            <person name="Aranda M."/>
            <person name="Li Y."/>
            <person name="Liew Y.J."/>
            <person name="Baumgarten S."/>
            <person name="Simakov O."/>
            <person name="Wilson M."/>
            <person name="Piel J."/>
            <person name="Ashoor H."/>
            <person name="Bougouffa S."/>
            <person name="Bajic V.B."/>
            <person name="Ryu T."/>
            <person name="Ravasi T."/>
            <person name="Bayer T."/>
            <person name="Micklem G."/>
            <person name="Kim H."/>
            <person name="Bhak J."/>
            <person name="Lajeunesse T.C."/>
            <person name="Voolstra C.R."/>
        </authorList>
    </citation>
    <scope>NUCLEOTIDE SEQUENCE [LARGE SCALE GENOMIC DNA]</scope>
    <source>
        <strain evidence="6 7">CCMP2467</strain>
    </source>
</reference>
<dbReference type="InterPro" id="IPR011992">
    <property type="entry name" value="EF-hand-dom_pair"/>
</dbReference>
<name>A0A1Q9E0P8_SYMMI</name>
<dbReference type="InterPro" id="IPR036961">
    <property type="entry name" value="Kinesin_motor_dom_sf"/>
</dbReference>
<comment type="caution">
    <text evidence="2">Lacks conserved residue(s) required for the propagation of feature annotation.</text>
</comment>
<keyword evidence="7" id="KW-1185">Reference proteome</keyword>
<protein>
    <submittedName>
        <fullName evidence="6">Kinesin-II 95 kDa subunit</fullName>
    </submittedName>
</protein>
<dbReference type="GO" id="GO:0005871">
    <property type="term" value="C:kinesin complex"/>
    <property type="evidence" value="ECO:0007669"/>
    <property type="project" value="TreeGrafter"/>
</dbReference>
<evidence type="ECO:0000259" key="4">
    <source>
        <dbReference type="PROSITE" id="PS50067"/>
    </source>
</evidence>
<dbReference type="PROSITE" id="PS50222">
    <property type="entry name" value="EF_HAND_2"/>
    <property type="match status" value="2"/>
</dbReference>
<dbReference type="OrthoDB" id="3176171at2759"/>
<feature type="domain" description="Kinesin motor" evidence="4">
    <location>
        <begin position="975"/>
        <end position="1122"/>
    </location>
</feature>
<dbReference type="GO" id="GO:0005874">
    <property type="term" value="C:microtubule"/>
    <property type="evidence" value="ECO:0007669"/>
    <property type="project" value="TreeGrafter"/>
</dbReference>
<dbReference type="GO" id="GO:0007018">
    <property type="term" value="P:microtubule-based movement"/>
    <property type="evidence" value="ECO:0007669"/>
    <property type="project" value="InterPro"/>
</dbReference>
<dbReference type="PANTHER" id="PTHR24115">
    <property type="entry name" value="KINESIN-RELATED"/>
    <property type="match status" value="1"/>
</dbReference>
<organism evidence="6 7">
    <name type="scientific">Symbiodinium microadriaticum</name>
    <name type="common">Dinoflagellate</name>
    <name type="synonym">Zooxanthella microadriatica</name>
    <dbReference type="NCBI Taxonomy" id="2951"/>
    <lineage>
        <taxon>Eukaryota</taxon>
        <taxon>Sar</taxon>
        <taxon>Alveolata</taxon>
        <taxon>Dinophyceae</taxon>
        <taxon>Suessiales</taxon>
        <taxon>Symbiodiniaceae</taxon>
        <taxon>Symbiodinium</taxon>
    </lineage>
</organism>
<feature type="compositionally biased region" description="Polar residues" evidence="3">
    <location>
        <begin position="518"/>
        <end position="530"/>
    </location>
</feature>
<dbReference type="SUPFAM" id="SSF47473">
    <property type="entry name" value="EF-hand"/>
    <property type="match status" value="1"/>
</dbReference>
<dbReference type="SUPFAM" id="SSF52540">
    <property type="entry name" value="P-loop containing nucleoside triphosphate hydrolases"/>
    <property type="match status" value="1"/>
</dbReference>
<dbReference type="Gene3D" id="3.40.850.10">
    <property type="entry name" value="Kinesin motor domain"/>
    <property type="match status" value="1"/>
</dbReference>
<dbReference type="PROSITE" id="PS00018">
    <property type="entry name" value="EF_HAND_1"/>
    <property type="match status" value="2"/>
</dbReference>
<dbReference type="InterPro" id="IPR001752">
    <property type="entry name" value="Kinesin_motor_dom"/>
</dbReference>
<evidence type="ECO:0000256" key="3">
    <source>
        <dbReference type="SAM" id="MobiDB-lite"/>
    </source>
</evidence>
<accession>A0A1Q9E0P8</accession>
<dbReference type="InterPro" id="IPR027417">
    <property type="entry name" value="P-loop_NTPase"/>
</dbReference>